<protein>
    <recommendedName>
        <fullName evidence="4">Helix-turn-helix domain-containing protein</fullName>
    </recommendedName>
</protein>
<organism evidence="2 3">
    <name type="scientific">Salipiger mucosus DSM 16094</name>
    <dbReference type="NCBI Taxonomy" id="1123237"/>
    <lineage>
        <taxon>Bacteria</taxon>
        <taxon>Pseudomonadati</taxon>
        <taxon>Pseudomonadota</taxon>
        <taxon>Alphaproteobacteria</taxon>
        <taxon>Rhodobacterales</taxon>
        <taxon>Roseobacteraceae</taxon>
        <taxon>Salipiger</taxon>
    </lineage>
</organism>
<dbReference type="AlphaFoldDB" id="S9QR52"/>
<evidence type="ECO:0000313" key="2">
    <source>
        <dbReference type="EMBL" id="EPX82088.1"/>
    </source>
</evidence>
<dbReference type="OrthoDB" id="7852579at2"/>
<feature type="region of interest" description="Disordered" evidence="1">
    <location>
        <begin position="75"/>
        <end position="102"/>
    </location>
</feature>
<dbReference type="RefSeq" id="WP_020038643.1">
    <property type="nucleotide sequence ID" value="NZ_KE557276.1"/>
</dbReference>
<dbReference type="eggNOG" id="ENOG502ZCAX">
    <property type="taxonomic scope" value="Bacteria"/>
</dbReference>
<comment type="caution">
    <text evidence="2">The sequence shown here is derived from an EMBL/GenBank/DDBJ whole genome shotgun (WGS) entry which is preliminary data.</text>
</comment>
<name>S9QR52_9RHOB</name>
<accession>S9QR52</accession>
<dbReference type="Proteomes" id="UP000015347">
    <property type="component" value="Unassembled WGS sequence"/>
</dbReference>
<dbReference type="STRING" id="1123237.Salmuc_02456"/>
<sequence length="211" mass="22891">MAQLTATELAGALDLSKGRISQLVRAGQLDGCYSGDGRARRFDLEKVAAALGRRLDPGQMLGNGAKTRDALSRIPESGAPAEDDTPPRSGAGATELPAKDPSRYELAKTLKAEEDARTARRRNQEAEETFVLASVVANETARQMAQEIASIESSVLRAGARRIADDLGVDFREARAILTEVWREYRSARSRAKESEAEAAQLTEDEQAEDF</sequence>
<evidence type="ECO:0000313" key="3">
    <source>
        <dbReference type="Proteomes" id="UP000015347"/>
    </source>
</evidence>
<gene>
    <name evidence="2" type="ORF">Salmuc_02456</name>
</gene>
<dbReference type="HOGENOM" id="CLU_1304154_0_0_5"/>
<evidence type="ECO:0000256" key="1">
    <source>
        <dbReference type="SAM" id="MobiDB-lite"/>
    </source>
</evidence>
<reference evidence="3" key="1">
    <citation type="journal article" date="2014" name="Stand. Genomic Sci.">
        <title>Genome sequence of the exopolysaccharide-producing Salipiger mucosus type strain (DSM 16094(T)), a moderately halophilic member of the Roseobacter clade.</title>
        <authorList>
            <person name="Riedel T."/>
            <person name="Spring S."/>
            <person name="Fiebig A."/>
            <person name="Petersen J."/>
            <person name="Kyrpides N.C."/>
            <person name="Goker M."/>
            <person name="Klenk H.P."/>
        </authorList>
    </citation>
    <scope>NUCLEOTIDE SEQUENCE [LARGE SCALE GENOMIC DNA]</scope>
    <source>
        <strain evidence="3">DSM 16094</strain>
    </source>
</reference>
<feature type="region of interest" description="Disordered" evidence="1">
    <location>
        <begin position="189"/>
        <end position="211"/>
    </location>
</feature>
<proteinExistence type="predicted"/>
<evidence type="ECO:0008006" key="4">
    <source>
        <dbReference type="Google" id="ProtNLM"/>
    </source>
</evidence>
<dbReference type="EMBL" id="APVH01000027">
    <property type="protein sequence ID" value="EPX82088.1"/>
    <property type="molecule type" value="Genomic_DNA"/>
</dbReference>
<keyword evidence="3" id="KW-1185">Reference proteome</keyword>